<proteinExistence type="predicted"/>
<accession>A0ABN7XL57</accession>
<dbReference type="Proteomes" id="UP000789901">
    <property type="component" value="Unassembled WGS sequence"/>
</dbReference>
<comment type="caution">
    <text evidence="1">The sequence shown here is derived from an EMBL/GenBank/DDBJ whole genome shotgun (WGS) entry which is preliminary data.</text>
</comment>
<feature type="non-terminal residue" evidence="1">
    <location>
        <position position="52"/>
    </location>
</feature>
<evidence type="ECO:0000313" key="2">
    <source>
        <dbReference type="Proteomes" id="UP000789901"/>
    </source>
</evidence>
<protein>
    <submittedName>
        <fullName evidence="1">17720_t:CDS:1</fullName>
    </submittedName>
</protein>
<name>A0ABN7XL57_GIGMA</name>
<organism evidence="1 2">
    <name type="scientific">Gigaspora margarita</name>
    <dbReference type="NCBI Taxonomy" id="4874"/>
    <lineage>
        <taxon>Eukaryota</taxon>
        <taxon>Fungi</taxon>
        <taxon>Fungi incertae sedis</taxon>
        <taxon>Mucoromycota</taxon>
        <taxon>Glomeromycotina</taxon>
        <taxon>Glomeromycetes</taxon>
        <taxon>Diversisporales</taxon>
        <taxon>Gigasporaceae</taxon>
        <taxon>Gigaspora</taxon>
    </lineage>
</organism>
<gene>
    <name evidence="1" type="ORF">GMARGA_LOCUS43892</name>
</gene>
<dbReference type="EMBL" id="CAJVQB010145567">
    <property type="protein sequence ID" value="CAG8855071.1"/>
    <property type="molecule type" value="Genomic_DNA"/>
</dbReference>
<evidence type="ECO:0000313" key="1">
    <source>
        <dbReference type="EMBL" id="CAG8855071.1"/>
    </source>
</evidence>
<reference evidence="1 2" key="1">
    <citation type="submission" date="2021-06" db="EMBL/GenBank/DDBJ databases">
        <authorList>
            <person name="Kallberg Y."/>
            <person name="Tangrot J."/>
            <person name="Rosling A."/>
        </authorList>
    </citation>
    <scope>NUCLEOTIDE SEQUENCE [LARGE SCALE GENOMIC DNA]</scope>
    <source>
        <strain evidence="1 2">120-4 pot B 10/14</strain>
    </source>
</reference>
<keyword evidence="2" id="KW-1185">Reference proteome</keyword>
<sequence length="52" mass="5806">IAHAIKRYIRIGCDLTEGTNIEEAIKNLSGTSIARIEPNRNQNDIEPNSELL</sequence>
<feature type="non-terminal residue" evidence="1">
    <location>
        <position position="1"/>
    </location>
</feature>